<evidence type="ECO:0000313" key="2">
    <source>
        <dbReference type="EMBL" id="BCT96847.1"/>
    </source>
</evidence>
<feature type="compositionally biased region" description="Low complexity" evidence="1">
    <location>
        <begin position="14"/>
        <end position="23"/>
    </location>
</feature>
<evidence type="ECO:0000313" key="3">
    <source>
        <dbReference type="Proteomes" id="UP000680514"/>
    </source>
</evidence>
<name>A0ABM7QGH8_9GAMM</name>
<dbReference type="Proteomes" id="UP000680514">
    <property type="component" value="Chromosome"/>
</dbReference>
<keyword evidence="3" id="KW-1185">Reference proteome</keyword>
<dbReference type="EMBL" id="AP024546">
    <property type="protein sequence ID" value="BCT96847.1"/>
    <property type="molecule type" value="Genomic_DNA"/>
</dbReference>
<evidence type="ECO:0000256" key="1">
    <source>
        <dbReference type="SAM" id="MobiDB-lite"/>
    </source>
</evidence>
<organism evidence="2 3">
    <name type="scientific">Lysobacter helvus</name>
    <dbReference type="NCBI Taxonomy" id="2675059"/>
    <lineage>
        <taxon>Bacteria</taxon>
        <taxon>Pseudomonadati</taxon>
        <taxon>Pseudomonadota</taxon>
        <taxon>Gammaproteobacteria</taxon>
        <taxon>Lysobacterales</taxon>
        <taxon>Lysobacteraceae</taxon>
        <taxon>Lysobacter</taxon>
    </lineage>
</organism>
<accession>A0ABM7QGH8</accession>
<reference evidence="2 3" key="1">
    <citation type="submission" date="2021-03" db="EMBL/GenBank/DDBJ databases">
        <title>Complete Genome Sequences of Two Lysobacter Strains Isolated from Sea Water (Lysobacter caseinilyticus) and Soil (Lysobacter helvus) in South Korea.</title>
        <authorList>
            <person name="Watanabe Y."/>
            <person name="Arakawa K."/>
        </authorList>
    </citation>
    <scope>NUCLEOTIDE SEQUENCE [LARGE SCALE GENOMIC DNA]</scope>
    <source>
        <strain evidence="2 3">D10</strain>
    </source>
</reference>
<proteinExistence type="predicted"/>
<evidence type="ECO:0008006" key="4">
    <source>
        <dbReference type="Google" id="ProtNLM"/>
    </source>
</evidence>
<sequence length="197" mass="20962">MLATLAGCGGQGTPPSVAPDAAHVPPPPDVGDTEPMKLHRLIFCVGSLLAAGPAFAGPTRCDLHEFTSSRELHQYLSLRAVEVVKRAANPDGGLATLVSPTATFNLGAGDVGRPLGTGIDGARELARTMKADTYRFLGWDYMDRSPGACSKPEVEVEVEFIDSQGKHVSRVKFTFETGHVRVVSAVGWEQSFETGRL</sequence>
<gene>
    <name evidence="2" type="ORF">LYSHEL_27180</name>
</gene>
<feature type="region of interest" description="Disordered" evidence="1">
    <location>
        <begin position="1"/>
        <end position="32"/>
    </location>
</feature>
<protein>
    <recommendedName>
        <fullName evidence="4">Lipoprotein</fullName>
    </recommendedName>
</protein>